<dbReference type="Proteomes" id="UP000321363">
    <property type="component" value="Unassembled WGS sequence"/>
</dbReference>
<gene>
    <name evidence="1" type="ORF">FS935_00120</name>
</gene>
<dbReference type="OrthoDB" id="5422155at2"/>
<comment type="caution">
    <text evidence="1">The sequence shown here is derived from an EMBL/GenBank/DDBJ whole genome shotgun (WGS) entry which is preliminary data.</text>
</comment>
<sequence length="60" mass="6896">MSTKEEVIKLIKGLPENATLEDIMRELYVRSKIDKGIKELNTGKVVSHDEVKEKLGKWLN</sequence>
<dbReference type="EMBL" id="VOQF01000001">
    <property type="protein sequence ID" value="TXC92656.1"/>
    <property type="molecule type" value="Genomic_DNA"/>
</dbReference>
<evidence type="ECO:0000313" key="1">
    <source>
        <dbReference type="EMBL" id="TXC92656.1"/>
    </source>
</evidence>
<dbReference type="AlphaFoldDB" id="A0A5C6W400"/>
<reference evidence="1 2" key="1">
    <citation type="journal article" date="2005" name="Int. J. Syst. Evol. Microbiol.">
        <title>Bacillus litoralis sp. nov., isolated from a tidal flat of the Yellow Sea in Korea.</title>
        <authorList>
            <person name="Yoon J.H."/>
            <person name="Oh T.K."/>
        </authorList>
    </citation>
    <scope>NUCLEOTIDE SEQUENCE [LARGE SCALE GENOMIC DNA]</scope>
    <source>
        <strain evidence="1 2">SW-211</strain>
    </source>
</reference>
<name>A0A5C6W400_9BACI</name>
<dbReference type="RefSeq" id="WP_146945516.1">
    <property type="nucleotide sequence ID" value="NZ_VOQF01000001.1"/>
</dbReference>
<keyword evidence="2" id="KW-1185">Reference proteome</keyword>
<protein>
    <submittedName>
        <fullName evidence="1">Uncharacterized protein</fullName>
    </submittedName>
</protein>
<evidence type="ECO:0000313" key="2">
    <source>
        <dbReference type="Proteomes" id="UP000321363"/>
    </source>
</evidence>
<proteinExistence type="predicted"/>
<organism evidence="1 2">
    <name type="scientific">Metabacillus litoralis</name>
    <dbReference type="NCBI Taxonomy" id="152268"/>
    <lineage>
        <taxon>Bacteria</taxon>
        <taxon>Bacillati</taxon>
        <taxon>Bacillota</taxon>
        <taxon>Bacilli</taxon>
        <taxon>Bacillales</taxon>
        <taxon>Bacillaceae</taxon>
        <taxon>Metabacillus</taxon>
    </lineage>
</organism>
<accession>A0A5C6W400</accession>